<dbReference type="SUPFAM" id="SSF52091">
    <property type="entry name" value="SpoIIaa-like"/>
    <property type="match status" value="1"/>
</dbReference>
<dbReference type="InterPro" id="IPR036513">
    <property type="entry name" value="STAS_dom_sf"/>
</dbReference>
<dbReference type="NCBIfam" id="TIGR00377">
    <property type="entry name" value="ant_ant_sig"/>
    <property type="match status" value="1"/>
</dbReference>
<dbReference type="PANTHER" id="PTHR33495:SF14">
    <property type="entry name" value="ANTI-SIGMA FACTOR ANTAGONIST"/>
    <property type="match status" value="1"/>
</dbReference>
<evidence type="ECO:0000313" key="5">
    <source>
        <dbReference type="Proteomes" id="UP000313066"/>
    </source>
</evidence>
<dbReference type="InterPro" id="IPR002645">
    <property type="entry name" value="STAS_dom"/>
</dbReference>
<name>A0A5N6BEK5_9ACTN</name>
<proteinExistence type="inferred from homology"/>
<dbReference type="EMBL" id="VDMA02000028">
    <property type="protein sequence ID" value="KAB8178319.1"/>
    <property type="molecule type" value="Genomic_DNA"/>
</dbReference>
<comment type="similarity">
    <text evidence="1 2">Belongs to the anti-sigma-factor antagonist family.</text>
</comment>
<evidence type="ECO:0000256" key="1">
    <source>
        <dbReference type="ARBA" id="ARBA00009013"/>
    </source>
</evidence>
<protein>
    <recommendedName>
        <fullName evidence="2">Anti-sigma factor antagonist</fullName>
    </recommendedName>
</protein>
<evidence type="ECO:0000256" key="2">
    <source>
        <dbReference type="RuleBase" id="RU003749"/>
    </source>
</evidence>
<evidence type="ECO:0000313" key="4">
    <source>
        <dbReference type="EMBL" id="KAB8178319.1"/>
    </source>
</evidence>
<reference evidence="4 5" key="1">
    <citation type="submission" date="2019-10" db="EMBL/GenBank/DDBJ databases">
        <title>Nonomuraea sp. nov., isolated from Phyllanthus amarus.</title>
        <authorList>
            <person name="Klykleung N."/>
            <person name="Tanasupawat S."/>
        </authorList>
    </citation>
    <scope>NUCLEOTIDE SEQUENCE [LARGE SCALE GENOMIC DNA]</scope>
    <source>
        <strain evidence="4 5">CR1-09</strain>
    </source>
</reference>
<dbReference type="InterPro" id="IPR003658">
    <property type="entry name" value="Anti-sigma_ant"/>
</dbReference>
<dbReference type="AlphaFoldDB" id="A0A5N6BEK5"/>
<keyword evidence="5" id="KW-1185">Reference proteome</keyword>
<dbReference type="Pfam" id="PF01740">
    <property type="entry name" value="STAS"/>
    <property type="match status" value="1"/>
</dbReference>
<dbReference type="Proteomes" id="UP000313066">
    <property type="component" value="Unassembled WGS sequence"/>
</dbReference>
<evidence type="ECO:0000259" key="3">
    <source>
        <dbReference type="PROSITE" id="PS50801"/>
    </source>
</evidence>
<dbReference type="PANTHER" id="PTHR33495">
    <property type="entry name" value="ANTI-SIGMA FACTOR ANTAGONIST TM_1081-RELATED-RELATED"/>
    <property type="match status" value="1"/>
</dbReference>
<dbReference type="CDD" id="cd07043">
    <property type="entry name" value="STAS_anti-anti-sigma_factors"/>
    <property type="match status" value="1"/>
</dbReference>
<gene>
    <name evidence="4" type="ORF">FH610_036740</name>
</gene>
<accession>A0A5N6BEK5</accession>
<dbReference type="GO" id="GO:0043856">
    <property type="term" value="F:anti-sigma factor antagonist activity"/>
    <property type="evidence" value="ECO:0007669"/>
    <property type="project" value="InterPro"/>
</dbReference>
<dbReference type="Gene3D" id="3.30.750.24">
    <property type="entry name" value="STAS domain"/>
    <property type="match status" value="1"/>
</dbReference>
<sequence>MTLDAKMHIDEGTATIRLSGELDGRSAPRLNLLISDAVAAQVRRLVLLVSDVTYMSSAGIRCLLFAHQKLPRGAEIVLVGTRQEVAETIRMTGFDRTVVMQESVERESAEA</sequence>
<dbReference type="PROSITE" id="PS50801">
    <property type="entry name" value="STAS"/>
    <property type="match status" value="1"/>
</dbReference>
<comment type="caution">
    <text evidence="4">The sequence shown here is derived from an EMBL/GenBank/DDBJ whole genome shotgun (WGS) entry which is preliminary data.</text>
</comment>
<organism evidence="4 5">
    <name type="scientific">Microbispora catharanthi</name>
    <dbReference type="NCBI Taxonomy" id="1712871"/>
    <lineage>
        <taxon>Bacteria</taxon>
        <taxon>Bacillati</taxon>
        <taxon>Actinomycetota</taxon>
        <taxon>Actinomycetes</taxon>
        <taxon>Streptosporangiales</taxon>
        <taxon>Streptosporangiaceae</taxon>
        <taxon>Microbispora</taxon>
    </lineage>
</organism>
<dbReference type="RefSeq" id="WP_139579837.1">
    <property type="nucleotide sequence ID" value="NZ_VDMA02000028.1"/>
</dbReference>
<feature type="domain" description="STAS" evidence="3">
    <location>
        <begin position="3"/>
        <end position="111"/>
    </location>
</feature>